<dbReference type="InterPro" id="IPR036865">
    <property type="entry name" value="CRAL-TRIO_dom_sf"/>
</dbReference>
<name>A0A8T2VKT6_CERRI</name>
<dbReference type="AlphaFoldDB" id="A0A8T2VKT6"/>
<dbReference type="InterPro" id="IPR001251">
    <property type="entry name" value="CRAL-TRIO_dom"/>
</dbReference>
<dbReference type="OrthoDB" id="1434354at2759"/>
<keyword evidence="1" id="KW-0812">Transmembrane</keyword>
<feature type="domain" description="CRAL-TRIO" evidence="2">
    <location>
        <begin position="247"/>
        <end position="409"/>
    </location>
</feature>
<dbReference type="PANTHER" id="PTHR47041:SF2">
    <property type="entry name" value="SEC14 CYTOSOLIC FACTOR FAMILY PROTEIN _ PHOSPHOGLYCERIDE TRANSFER FAMILY PROTEIN"/>
    <property type="match status" value="1"/>
</dbReference>
<dbReference type="Pfam" id="PF00650">
    <property type="entry name" value="CRAL_TRIO"/>
    <property type="match status" value="1"/>
</dbReference>
<keyword evidence="4" id="KW-1185">Reference proteome</keyword>
<feature type="transmembrane region" description="Helical" evidence="1">
    <location>
        <begin position="456"/>
        <end position="479"/>
    </location>
</feature>
<dbReference type="CDD" id="cd00170">
    <property type="entry name" value="SEC14"/>
    <property type="match status" value="1"/>
</dbReference>
<comment type="caution">
    <text evidence="3">The sequence shown here is derived from an EMBL/GenBank/DDBJ whole genome shotgun (WGS) entry which is preliminary data.</text>
</comment>
<dbReference type="SUPFAM" id="SSF52087">
    <property type="entry name" value="CRAL/TRIO domain"/>
    <property type="match status" value="1"/>
</dbReference>
<evidence type="ECO:0000313" key="3">
    <source>
        <dbReference type="EMBL" id="KAH7446396.1"/>
    </source>
</evidence>
<keyword evidence="1" id="KW-0472">Membrane</keyword>
<organism evidence="3 4">
    <name type="scientific">Ceratopteris richardii</name>
    <name type="common">Triangle waterfern</name>
    <dbReference type="NCBI Taxonomy" id="49495"/>
    <lineage>
        <taxon>Eukaryota</taxon>
        <taxon>Viridiplantae</taxon>
        <taxon>Streptophyta</taxon>
        <taxon>Embryophyta</taxon>
        <taxon>Tracheophyta</taxon>
        <taxon>Polypodiopsida</taxon>
        <taxon>Polypodiidae</taxon>
        <taxon>Polypodiales</taxon>
        <taxon>Pteridineae</taxon>
        <taxon>Pteridaceae</taxon>
        <taxon>Parkerioideae</taxon>
        <taxon>Ceratopteris</taxon>
    </lineage>
</organism>
<proteinExistence type="predicted"/>
<accession>A0A8T2VKT6</accession>
<dbReference type="SUPFAM" id="SSF46938">
    <property type="entry name" value="CRAL/TRIO N-terminal domain"/>
    <property type="match status" value="1"/>
</dbReference>
<protein>
    <recommendedName>
        <fullName evidence="2">CRAL-TRIO domain-containing protein</fullName>
    </recommendedName>
</protein>
<dbReference type="EMBL" id="CM035406">
    <property type="protein sequence ID" value="KAH7446396.1"/>
    <property type="molecule type" value="Genomic_DNA"/>
</dbReference>
<reference evidence="3" key="1">
    <citation type="submission" date="2021-08" db="EMBL/GenBank/DDBJ databases">
        <title>WGS assembly of Ceratopteris richardii.</title>
        <authorList>
            <person name="Marchant D.B."/>
            <person name="Chen G."/>
            <person name="Jenkins J."/>
            <person name="Shu S."/>
            <person name="Leebens-Mack J."/>
            <person name="Grimwood J."/>
            <person name="Schmutz J."/>
            <person name="Soltis P."/>
            <person name="Soltis D."/>
            <person name="Chen Z.-H."/>
        </authorList>
    </citation>
    <scope>NUCLEOTIDE SEQUENCE</scope>
    <source>
        <strain evidence="3">Whitten #5841</strain>
        <tissue evidence="3">Leaf</tissue>
    </source>
</reference>
<dbReference type="InterPro" id="IPR036273">
    <property type="entry name" value="CRAL/TRIO_N_dom_sf"/>
</dbReference>
<dbReference type="Proteomes" id="UP000825935">
    <property type="component" value="Chromosome 1"/>
</dbReference>
<evidence type="ECO:0000259" key="2">
    <source>
        <dbReference type="PROSITE" id="PS50191"/>
    </source>
</evidence>
<gene>
    <name evidence="3" type="ORF">KP509_01G053900</name>
</gene>
<sequence>MEKDRDKKAPDSVPAINGSFPEKRSLKLANSFKNAVVQTATQPILSLKNVQVTKESGRKLLAFAVKVAALEIIRRHTHGRYPSIWGCIQSLPLLQIPPFSWILHWGPLKYLLFGTQAFSKPIMFLSLATTISEKWDELRSIEEPTAWREERSSDEASDEGSEAVGPLALVTATNHRVQNNSQALVYSSDKLAVLKKELEQLRVPLSDRIADDELNRFLLAANNDVKTCVKLVQRNMRWRETFYFFPQYELEKWSALVFWHGYDAHKRPSLIVRIGLAYSILDPHERPRFAQAILSQVEYGITHLLHEEDPRITVIIDCEGTPALGFPINMLKSCSDRVQDNYPTRLAALFVVNLPPVVRLLTQTIIQVLKPNTKRKIFVEGEQYNALAEHYGDVTAVPRFLGGACTCSYCTKKMTGDRVRLQLLDKQASNEDEDADDPYVNETPMQEFTSCSRFNFIIRAIIIGFLTLWVVISFLAIFFDPEIDFIPT</sequence>
<dbReference type="SMART" id="SM00516">
    <property type="entry name" value="SEC14"/>
    <property type="match status" value="1"/>
</dbReference>
<keyword evidence="1" id="KW-1133">Transmembrane helix</keyword>
<evidence type="ECO:0000256" key="1">
    <source>
        <dbReference type="SAM" id="Phobius"/>
    </source>
</evidence>
<dbReference type="PROSITE" id="PS50191">
    <property type="entry name" value="CRAL_TRIO"/>
    <property type="match status" value="1"/>
</dbReference>
<evidence type="ECO:0000313" key="4">
    <source>
        <dbReference type="Proteomes" id="UP000825935"/>
    </source>
</evidence>
<dbReference type="Gene3D" id="3.40.525.10">
    <property type="entry name" value="CRAL-TRIO lipid binding domain"/>
    <property type="match status" value="1"/>
</dbReference>
<dbReference type="OMA" id="WNPFRVL"/>
<dbReference type="PANTHER" id="PTHR47041">
    <property type="entry name" value="SEC14 CYTOSOLIC FACTOR FAMILY PROTEIN / PHOSPHOGLYCERIDE TRANSFER FAMILY PROTEIN"/>
    <property type="match status" value="1"/>
</dbReference>